<dbReference type="NCBIfam" id="TIGR00344">
    <property type="entry name" value="alaS"/>
    <property type="match status" value="1"/>
</dbReference>
<evidence type="ECO:0000256" key="8">
    <source>
        <dbReference type="ARBA" id="ARBA00022884"/>
    </source>
</evidence>
<dbReference type="GO" id="GO:0140096">
    <property type="term" value="F:catalytic activity, acting on a protein"/>
    <property type="evidence" value="ECO:0007669"/>
    <property type="project" value="UniProtKB-ARBA"/>
</dbReference>
<keyword evidence="3 13" id="KW-0436">Ligase</keyword>
<feature type="binding site" evidence="13">
    <location>
        <position position="668"/>
    </location>
    <ligand>
        <name>Zn(2+)</name>
        <dbReference type="ChEBI" id="CHEBI:29105"/>
    </ligand>
</feature>
<dbReference type="EC" id="6.1.1.7" evidence="13"/>
<evidence type="ECO:0000256" key="14">
    <source>
        <dbReference type="SAM" id="Coils"/>
    </source>
</evidence>
<feature type="binding site" evidence="13">
    <location>
        <position position="664"/>
    </location>
    <ligand>
        <name>Zn(2+)</name>
        <dbReference type="ChEBI" id="CHEBI:29105"/>
    </ligand>
</feature>
<dbReference type="InterPro" id="IPR018163">
    <property type="entry name" value="Thr/Ala-tRNA-synth_IIc_edit"/>
</dbReference>
<protein>
    <recommendedName>
        <fullName evidence="13">Alanine--tRNA ligase</fullName>
        <ecNumber evidence="13">6.1.1.7</ecNumber>
    </recommendedName>
    <alternativeName>
        <fullName evidence="13">Alanyl-tRNA synthetase</fullName>
        <shortName evidence="13">AlaRS</shortName>
    </alternativeName>
</protein>
<comment type="cofactor">
    <cofactor evidence="13">
        <name>Zn(2+)</name>
        <dbReference type="ChEBI" id="CHEBI:29105"/>
    </cofactor>
    <text evidence="13">Binds 1 zinc ion per subunit.</text>
</comment>
<evidence type="ECO:0000256" key="6">
    <source>
        <dbReference type="ARBA" id="ARBA00022833"/>
    </source>
</evidence>
<feature type="coiled-coil region" evidence="14">
    <location>
        <begin position="730"/>
        <end position="757"/>
    </location>
</feature>
<dbReference type="RefSeq" id="WP_014183472.1">
    <property type="nucleotide sequence ID" value="NC_016584.1"/>
</dbReference>
<dbReference type="InterPro" id="IPR002318">
    <property type="entry name" value="Ala-tRNA-lgiase_IIc"/>
</dbReference>
<dbReference type="STRING" id="768706.Desor_0975"/>
<dbReference type="FunFam" id="3.30.980.10:FF:000004">
    <property type="entry name" value="Alanine--tRNA ligase, cytoplasmic"/>
    <property type="match status" value="1"/>
</dbReference>
<dbReference type="PANTHER" id="PTHR11777:SF9">
    <property type="entry name" value="ALANINE--TRNA LIGASE, CYTOPLASMIC"/>
    <property type="match status" value="1"/>
</dbReference>
<dbReference type="PANTHER" id="PTHR11777">
    <property type="entry name" value="ALANYL-TRNA SYNTHETASE"/>
    <property type="match status" value="1"/>
</dbReference>
<dbReference type="Proteomes" id="UP000006346">
    <property type="component" value="Chromosome"/>
</dbReference>
<keyword evidence="6 13" id="KW-0862">Zinc</keyword>
<keyword evidence="13" id="KW-0963">Cytoplasm</keyword>
<dbReference type="PRINTS" id="PR00980">
    <property type="entry name" value="TRNASYNTHALA"/>
</dbReference>
<dbReference type="Gene3D" id="3.30.980.10">
    <property type="entry name" value="Threonyl-trna Synthetase, Chain A, domain 2"/>
    <property type="match status" value="1"/>
</dbReference>
<dbReference type="InterPro" id="IPR018164">
    <property type="entry name" value="Ala-tRNA-synth_IIc_N"/>
</dbReference>
<keyword evidence="2 13" id="KW-0820">tRNA-binding</keyword>
<dbReference type="GO" id="GO:0005524">
    <property type="term" value="F:ATP binding"/>
    <property type="evidence" value="ECO:0007669"/>
    <property type="project" value="UniProtKB-UniRule"/>
</dbReference>
<evidence type="ECO:0000256" key="5">
    <source>
        <dbReference type="ARBA" id="ARBA00022741"/>
    </source>
</evidence>
<keyword evidence="9 13" id="KW-0648">Protein biosynthesis</keyword>
<dbReference type="InterPro" id="IPR018162">
    <property type="entry name" value="Ala-tRNA-ligase_IIc_anticod-bd"/>
</dbReference>
<dbReference type="GO" id="GO:0002161">
    <property type="term" value="F:aminoacyl-tRNA deacylase activity"/>
    <property type="evidence" value="ECO:0007669"/>
    <property type="project" value="TreeGrafter"/>
</dbReference>
<comment type="domain">
    <text evidence="13">Consists of three domains; the N-terminal catalytic domain, the editing domain and the C-terminal C-Ala domain. The editing domain removes incorrectly charged amino acids, while the C-Ala domain, along with tRNA(Ala), serves as a bridge to cooperatively bring together the editing and aminoacylation centers thus stimulating deacylation of misacylated tRNAs.</text>
</comment>
<organism evidence="16 17">
    <name type="scientific">Desulfosporosinus orientis (strain ATCC 19365 / DSM 765 / NCIMB 8382 / VKM B-1628 / Singapore I)</name>
    <name type="common">Desulfotomaculum orientis</name>
    <dbReference type="NCBI Taxonomy" id="768706"/>
    <lineage>
        <taxon>Bacteria</taxon>
        <taxon>Bacillati</taxon>
        <taxon>Bacillota</taxon>
        <taxon>Clostridia</taxon>
        <taxon>Eubacteriales</taxon>
        <taxon>Desulfitobacteriaceae</taxon>
        <taxon>Desulfosporosinus</taxon>
    </lineage>
</organism>
<dbReference type="SMART" id="SM00863">
    <property type="entry name" value="tRNA_SAD"/>
    <property type="match status" value="1"/>
</dbReference>
<dbReference type="PATRIC" id="fig|768706.3.peg.942"/>
<evidence type="ECO:0000256" key="12">
    <source>
        <dbReference type="ARBA" id="ARBA00048300"/>
    </source>
</evidence>
<dbReference type="InterPro" id="IPR023033">
    <property type="entry name" value="Ala_tRNA_ligase_euk/bac"/>
</dbReference>
<evidence type="ECO:0000259" key="15">
    <source>
        <dbReference type="PROSITE" id="PS50860"/>
    </source>
</evidence>
<accession>G7W5K3</accession>
<keyword evidence="8 13" id="KW-0694">RNA-binding</keyword>
<sequence>MYSGNELRDMFLKYFEAKGHKILPSASLIPKDDPTLLLTVAGMVPFKPYFQRRVEPPFPRATTAQKCVRTPDLEEVGKTARHHTYFEMLGNFSFGDYFKTDAIPWAWEYVTKVLKIPVKKLWVTIYPEDEEAKTIWEKAGVRSERIVGDPENFWAAGPTGPCGPCSEIYVDLGEARGCSKPGCAIGCDCDRFLEIWNLVFMQFNRDEAGVLTPLPKQNIDTGMGLERIASVMQGVETNFDTDLFRPIIDHVANLAGVNYKDNAKSDLALKVVSDHVRAVSFMLSDGIRPNNEGRGYVLRRILRRAIRYAKLLGIDKPFLESAFRIIQRDYAHSYPELKENENFIISHINLEEKNFQATLDQGTQLLQEKVKELIKKGETVLAGADAFYLYETYGFPVELTDEMLAEQGLSVDMEAFQKAAEEHRLRAKEQSQQMRAAAESPELTEKAKSLGVTPFIGYEKVSATPRIEAIFVNGQEVSDAGEGEEVVIFLSETPFYAESGGQVSDVGVIKTPRAEARVLEVKKGVTGTFYHRAEVRGGVLHVGESVEVQIDNAERLATTRHHSATHLLQTALRSVLGEHVQQAGSLVTPERLRFDFTHFSQLTPAELKAVEGLINEAVLKNMPVKATEMSLTEAKESGATALFGEKYGDIVRVVTMGSFSRELCGGTHVSSTGEIGLVKLLSEGGIGAGLRRIEAVAGLESLIYFRSLDEQVMEVAQNLKAQPLEIGKRVNGLVAQVKDLEREIAQLQAKLAKNEVNGLLSKVAEVEGIQVIAAKVQASDMDGLRQMADLIRDKMKSGVIVLGAASEGKVNFVTTVTPTGLSGLHAGQIIKEVAKITGGGGGGRPDMAQAGGKDPSKLGEAIDRVPTLLRGFLKK</sequence>
<proteinExistence type="inferred from homology"/>
<evidence type="ECO:0000256" key="3">
    <source>
        <dbReference type="ARBA" id="ARBA00022598"/>
    </source>
</evidence>
<dbReference type="GO" id="GO:0016740">
    <property type="term" value="F:transferase activity"/>
    <property type="evidence" value="ECO:0007669"/>
    <property type="project" value="UniProtKB-ARBA"/>
</dbReference>
<evidence type="ECO:0000256" key="13">
    <source>
        <dbReference type="HAMAP-Rule" id="MF_00036"/>
    </source>
</evidence>
<dbReference type="CDD" id="cd00673">
    <property type="entry name" value="AlaRS_core"/>
    <property type="match status" value="1"/>
</dbReference>
<dbReference type="FunFam" id="3.10.310.40:FF:000001">
    <property type="entry name" value="Alanine--tRNA ligase"/>
    <property type="match status" value="1"/>
</dbReference>
<dbReference type="Gene3D" id="2.40.30.130">
    <property type="match status" value="1"/>
</dbReference>
<dbReference type="HOGENOM" id="CLU_004485_1_1_9"/>
<dbReference type="InterPro" id="IPR009000">
    <property type="entry name" value="Transl_B-barrel_sf"/>
</dbReference>
<dbReference type="InterPro" id="IPR018165">
    <property type="entry name" value="Ala-tRNA-synth_IIc_core"/>
</dbReference>
<evidence type="ECO:0000256" key="2">
    <source>
        <dbReference type="ARBA" id="ARBA00022555"/>
    </source>
</evidence>
<dbReference type="SUPFAM" id="SSF55186">
    <property type="entry name" value="ThrRS/AlaRS common domain"/>
    <property type="match status" value="1"/>
</dbReference>
<comment type="function">
    <text evidence="11 13">Catalyzes the attachment of alanine to tRNA(Ala) in a two-step reaction: alanine is first activated by ATP to form Ala-AMP and then transferred to the acceptor end of tRNA(Ala). Also edits incorrectly charged Ser-tRNA(Ala) and Gly-tRNA(Ala) via its editing domain.</text>
</comment>
<dbReference type="InterPro" id="IPR003156">
    <property type="entry name" value="DHHA1_dom"/>
</dbReference>
<dbReference type="FunFam" id="3.30.930.10:FF:000004">
    <property type="entry name" value="Alanine--tRNA ligase"/>
    <property type="match status" value="1"/>
</dbReference>
<dbReference type="Gene3D" id="3.30.930.10">
    <property type="entry name" value="Bira Bifunctional Protein, Domain 2"/>
    <property type="match status" value="1"/>
</dbReference>
<dbReference type="Pfam" id="PF07973">
    <property type="entry name" value="tRNA_SAD"/>
    <property type="match status" value="1"/>
</dbReference>
<name>G7W5K3_DESOD</name>
<reference evidence="17" key="1">
    <citation type="submission" date="2011-11" db="EMBL/GenBank/DDBJ databases">
        <title>Complete sequence of Desulfosporosinus orientis DSM 765.</title>
        <authorList>
            <person name="Lucas S."/>
            <person name="Han J."/>
            <person name="Lapidus A."/>
            <person name="Cheng J.-F."/>
            <person name="Goodwin L."/>
            <person name="Pitluck S."/>
            <person name="Peters L."/>
            <person name="Ovchinnikova G."/>
            <person name="Teshima H."/>
            <person name="Detter J.C."/>
            <person name="Han C."/>
            <person name="Tapia R."/>
            <person name="Land M."/>
            <person name="Hauser L."/>
            <person name="Kyrpides N."/>
            <person name="Ivanova N."/>
            <person name="Pagani I."/>
            <person name="Pester M."/>
            <person name="Spring S."/>
            <person name="Ollivier B."/>
            <person name="Rattei T."/>
            <person name="Klenk H.-P."/>
            <person name="Wagner M."/>
            <person name="Loy A."/>
            <person name="Woyke T."/>
        </authorList>
    </citation>
    <scope>NUCLEOTIDE SEQUENCE [LARGE SCALE GENOMIC DNA]</scope>
    <source>
        <strain evidence="17">ATCC 19365 / DSM 765 / NCIMB 8382 / VKM B-1628</strain>
    </source>
</reference>
<evidence type="ECO:0000256" key="1">
    <source>
        <dbReference type="ARBA" id="ARBA00008226"/>
    </source>
</evidence>
<keyword evidence="5 13" id="KW-0547">Nucleotide-binding</keyword>
<evidence type="ECO:0000256" key="4">
    <source>
        <dbReference type="ARBA" id="ARBA00022723"/>
    </source>
</evidence>
<dbReference type="SUPFAM" id="SSF50447">
    <property type="entry name" value="Translation proteins"/>
    <property type="match status" value="1"/>
</dbReference>
<dbReference type="InterPro" id="IPR012947">
    <property type="entry name" value="tRNA_SAD"/>
</dbReference>
<dbReference type="GO" id="GO:0006419">
    <property type="term" value="P:alanyl-tRNA aminoacylation"/>
    <property type="evidence" value="ECO:0007669"/>
    <property type="project" value="UniProtKB-UniRule"/>
</dbReference>
<dbReference type="PROSITE" id="PS50860">
    <property type="entry name" value="AA_TRNA_LIGASE_II_ALA"/>
    <property type="match status" value="1"/>
</dbReference>
<comment type="catalytic activity">
    <reaction evidence="12 13">
        <text>tRNA(Ala) + L-alanine + ATP = L-alanyl-tRNA(Ala) + AMP + diphosphate</text>
        <dbReference type="Rhea" id="RHEA:12540"/>
        <dbReference type="Rhea" id="RHEA-COMP:9657"/>
        <dbReference type="Rhea" id="RHEA-COMP:9923"/>
        <dbReference type="ChEBI" id="CHEBI:30616"/>
        <dbReference type="ChEBI" id="CHEBI:33019"/>
        <dbReference type="ChEBI" id="CHEBI:57972"/>
        <dbReference type="ChEBI" id="CHEBI:78442"/>
        <dbReference type="ChEBI" id="CHEBI:78497"/>
        <dbReference type="ChEBI" id="CHEBI:456215"/>
        <dbReference type="EC" id="6.1.1.7"/>
    </reaction>
</comment>
<gene>
    <name evidence="13" type="primary">alaS</name>
    <name evidence="16" type="ordered locus">Desor_0975</name>
</gene>
<dbReference type="FunFam" id="3.30.54.20:FF:000001">
    <property type="entry name" value="Alanine--tRNA ligase"/>
    <property type="match status" value="1"/>
</dbReference>
<dbReference type="InterPro" id="IPR050058">
    <property type="entry name" value="Ala-tRNA_ligase"/>
</dbReference>
<dbReference type="Pfam" id="PF01411">
    <property type="entry name" value="tRNA-synt_2c"/>
    <property type="match status" value="1"/>
</dbReference>
<dbReference type="GO" id="GO:0004813">
    <property type="term" value="F:alanine-tRNA ligase activity"/>
    <property type="evidence" value="ECO:0007669"/>
    <property type="project" value="UniProtKB-UniRule"/>
</dbReference>
<evidence type="ECO:0000313" key="16">
    <source>
        <dbReference type="EMBL" id="AET66650.1"/>
    </source>
</evidence>
<dbReference type="AlphaFoldDB" id="G7W5K3"/>
<evidence type="ECO:0000256" key="9">
    <source>
        <dbReference type="ARBA" id="ARBA00022917"/>
    </source>
</evidence>
<dbReference type="GO" id="GO:0000049">
    <property type="term" value="F:tRNA binding"/>
    <property type="evidence" value="ECO:0007669"/>
    <property type="project" value="UniProtKB-KW"/>
</dbReference>
<keyword evidence="14" id="KW-0175">Coiled coil</keyword>
<evidence type="ECO:0000256" key="7">
    <source>
        <dbReference type="ARBA" id="ARBA00022840"/>
    </source>
</evidence>
<dbReference type="SUPFAM" id="SSF101353">
    <property type="entry name" value="Putative anticodon-binding domain of alanyl-tRNA synthetase (AlaRS)"/>
    <property type="match status" value="1"/>
</dbReference>
<comment type="subcellular location">
    <subcellularLocation>
        <location evidence="13">Cytoplasm</location>
    </subcellularLocation>
</comment>
<dbReference type="Pfam" id="PF02272">
    <property type="entry name" value="DHHA1"/>
    <property type="match status" value="1"/>
</dbReference>
<dbReference type="OrthoDB" id="9803884at2"/>
<keyword evidence="7 13" id="KW-0067">ATP-binding</keyword>
<dbReference type="EMBL" id="CP003108">
    <property type="protein sequence ID" value="AET66650.1"/>
    <property type="molecule type" value="Genomic_DNA"/>
</dbReference>
<evidence type="ECO:0000313" key="17">
    <source>
        <dbReference type="Proteomes" id="UP000006346"/>
    </source>
</evidence>
<feature type="binding site" evidence="13">
    <location>
        <position position="562"/>
    </location>
    <ligand>
        <name>Zn(2+)</name>
        <dbReference type="ChEBI" id="CHEBI:29105"/>
    </ligand>
</feature>
<dbReference type="SUPFAM" id="SSF55681">
    <property type="entry name" value="Class II aaRS and biotin synthetases"/>
    <property type="match status" value="1"/>
</dbReference>
<feature type="domain" description="Alanyl-transfer RNA synthetases family profile" evidence="15">
    <location>
        <begin position="2"/>
        <end position="707"/>
    </location>
</feature>
<keyword evidence="17" id="KW-1185">Reference proteome</keyword>
<dbReference type="HAMAP" id="MF_00036_B">
    <property type="entry name" value="Ala_tRNA_synth_B"/>
    <property type="match status" value="1"/>
</dbReference>
<dbReference type="eggNOG" id="COG0013">
    <property type="taxonomic scope" value="Bacteria"/>
</dbReference>
<dbReference type="InterPro" id="IPR045864">
    <property type="entry name" value="aa-tRNA-synth_II/BPL/LPL"/>
</dbReference>
<dbReference type="GO" id="GO:0008270">
    <property type="term" value="F:zinc ion binding"/>
    <property type="evidence" value="ECO:0007669"/>
    <property type="project" value="UniProtKB-UniRule"/>
</dbReference>
<dbReference type="KEGG" id="dor:Desor_0975"/>
<evidence type="ECO:0000256" key="11">
    <source>
        <dbReference type="ARBA" id="ARBA00024779"/>
    </source>
</evidence>
<reference evidence="16 17" key="2">
    <citation type="journal article" date="2012" name="J. Bacteriol.">
        <title>Complete genome sequences of Desulfosporosinus orientis DSM765T, Desulfosporosinus youngiae DSM17734T, Desulfosporosinus meridiei DSM13257T, and Desulfosporosinus acidiphilus DSM22704T.</title>
        <authorList>
            <person name="Pester M."/>
            <person name="Brambilla E."/>
            <person name="Alazard D."/>
            <person name="Rattei T."/>
            <person name="Weinmaier T."/>
            <person name="Han J."/>
            <person name="Lucas S."/>
            <person name="Lapidus A."/>
            <person name="Cheng J.F."/>
            <person name="Goodwin L."/>
            <person name="Pitluck S."/>
            <person name="Peters L."/>
            <person name="Ovchinnikova G."/>
            <person name="Teshima H."/>
            <person name="Detter J.C."/>
            <person name="Han C.S."/>
            <person name="Tapia R."/>
            <person name="Land M.L."/>
            <person name="Hauser L."/>
            <person name="Kyrpides N.C."/>
            <person name="Ivanova N.N."/>
            <person name="Pagani I."/>
            <person name="Huntmann M."/>
            <person name="Wei C.L."/>
            <person name="Davenport K.W."/>
            <person name="Daligault H."/>
            <person name="Chain P.S."/>
            <person name="Chen A."/>
            <person name="Mavromatis K."/>
            <person name="Markowitz V."/>
            <person name="Szeto E."/>
            <person name="Mikhailova N."/>
            <person name="Pati A."/>
            <person name="Wagner M."/>
            <person name="Woyke T."/>
            <person name="Ollivier B."/>
            <person name="Klenk H.P."/>
            <person name="Spring S."/>
            <person name="Loy A."/>
        </authorList>
    </citation>
    <scope>NUCLEOTIDE SEQUENCE [LARGE SCALE GENOMIC DNA]</scope>
    <source>
        <strain evidence="17">ATCC 19365 / DSM 765 / NCIMB 8382 / VKM B-1628</strain>
    </source>
</reference>
<dbReference type="GO" id="GO:0005829">
    <property type="term" value="C:cytosol"/>
    <property type="evidence" value="ECO:0007669"/>
    <property type="project" value="TreeGrafter"/>
</dbReference>
<dbReference type="Gene3D" id="3.10.310.40">
    <property type="match status" value="1"/>
</dbReference>
<keyword evidence="10 13" id="KW-0030">Aminoacyl-tRNA synthetase</keyword>
<feature type="binding site" evidence="13">
    <location>
        <position position="566"/>
    </location>
    <ligand>
        <name>Zn(2+)</name>
        <dbReference type="ChEBI" id="CHEBI:29105"/>
    </ligand>
</feature>
<dbReference type="Gene3D" id="6.10.250.550">
    <property type="match status" value="1"/>
</dbReference>
<evidence type="ECO:0000256" key="10">
    <source>
        <dbReference type="ARBA" id="ARBA00023146"/>
    </source>
</evidence>
<keyword evidence="4 13" id="KW-0479">Metal-binding</keyword>
<dbReference type="Gene3D" id="3.30.54.20">
    <property type="match status" value="1"/>
</dbReference>
<comment type="similarity">
    <text evidence="1 13">Belongs to the class-II aminoacyl-tRNA synthetase family.</text>
</comment>